<name>A0A067BIP6_SAPPC</name>
<dbReference type="AlphaFoldDB" id="A0A067BIP6"/>
<dbReference type="OrthoDB" id="90243at2759"/>
<keyword evidence="2" id="KW-1185">Reference proteome</keyword>
<dbReference type="Proteomes" id="UP000030745">
    <property type="component" value="Unassembled WGS sequence"/>
</dbReference>
<dbReference type="VEuPathDB" id="FungiDB:SPRG_16140"/>
<dbReference type="InterPro" id="IPR011009">
    <property type="entry name" value="Kinase-like_dom_sf"/>
</dbReference>
<sequence>MDTLQLPFHDAKGLGYWGIIDGVRLGNLRPTVSANCPPWLRDLADACLSFDPTQRPSAQMIVESLQKVLYRSEELSVLIVQEPTTKLAEPRAVSSPVCIMSTKSPEPVIKPPASDMPIDADKASTVDALASSMAPLASTGTATESSTSMLVSTQFMCQLCFASNSLLQTHCESCTEELASTLTKLQVVLKRVAVAKKKELKINDGLVCICCDAQQSMEATACSECNEALPNDQSKLSILLRRIEKMTKATT</sequence>
<evidence type="ECO:0000313" key="2">
    <source>
        <dbReference type="Proteomes" id="UP000030745"/>
    </source>
</evidence>
<gene>
    <name evidence="1" type="ORF">SPRG_16140</name>
</gene>
<proteinExistence type="predicted"/>
<dbReference type="EMBL" id="KK583467">
    <property type="protein sequence ID" value="KDO18259.1"/>
    <property type="molecule type" value="Genomic_DNA"/>
</dbReference>
<dbReference type="Gene3D" id="1.10.510.10">
    <property type="entry name" value="Transferase(Phosphotransferase) domain 1"/>
    <property type="match status" value="1"/>
</dbReference>
<dbReference type="SUPFAM" id="SSF56112">
    <property type="entry name" value="Protein kinase-like (PK-like)"/>
    <property type="match status" value="1"/>
</dbReference>
<evidence type="ECO:0008006" key="3">
    <source>
        <dbReference type="Google" id="ProtNLM"/>
    </source>
</evidence>
<accession>A0A067BIP6</accession>
<dbReference type="GeneID" id="24137791"/>
<reference evidence="1 2" key="1">
    <citation type="journal article" date="2013" name="PLoS Genet.">
        <title>Distinctive expansion of potential virulence genes in the genome of the oomycete fish pathogen Saprolegnia parasitica.</title>
        <authorList>
            <person name="Jiang R.H."/>
            <person name="de Bruijn I."/>
            <person name="Haas B.J."/>
            <person name="Belmonte R."/>
            <person name="Lobach L."/>
            <person name="Christie J."/>
            <person name="van den Ackerveken G."/>
            <person name="Bottin A."/>
            <person name="Bulone V."/>
            <person name="Diaz-Moreno S.M."/>
            <person name="Dumas B."/>
            <person name="Fan L."/>
            <person name="Gaulin E."/>
            <person name="Govers F."/>
            <person name="Grenville-Briggs L.J."/>
            <person name="Horner N.R."/>
            <person name="Levin J.Z."/>
            <person name="Mammella M."/>
            <person name="Meijer H.J."/>
            <person name="Morris P."/>
            <person name="Nusbaum C."/>
            <person name="Oome S."/>
            <person name="Phillips A.J."/>
            <person name="van Rooyen D."/>
            <person name="Rzeszutek E."/>
            <person name="Saraiva M."/>
            <person name="Secombes C.J."/>
            <person name="Seidl M.F."/>
            <person name="Snel B."/>
            <person name="Stassen J.H."/>
            <person name="Sykes S."/>
            <person name="Tripathy S."/>
            <person name="van den Berg H."/>
            <person name="Vega-Arreguin J.C."/>
            <person name="Wawra S."/>
            <person name="Young S.K."/>
            <person name="Zeng Q."/>
            <person name="Dieguez-Uribeondo J."/>
            <person name="Russ C."/>
            <person name="Tyler B.M."/>
            <person name="van West P."/>
        </authorList>
    </citation>
    <scope>NUCLEOTIDE SEQUENCE [LARGE SCALE GENOMIC DNA]</scope>
    <source>
        <strain evidence="1 2">CBS 223.65</strain>
    </source>
</reference>
<organism evidence="1 2">
    <name type="scientific">Saprolegnia parasitica (strain CBS 223.65)</name>
    <dbReference type="NCBI Taxonomy" id="695850"/>
    <lineage>
        <taxon>Eukaryota</taxon>
        <taxon>Sar</taxon>
        <taxon>Stramenopiles</taxon>
        <taxon>Oomycota</taxon>
        <taxon>Saprolegniomycetes</taxon>
        <taxon>Saprolegniales</taxon>
        <taxon>Saprolegniaceae</taxon>
        <taxon>Saprolegnia</taxon>
    </lineage>
</organism>
<evidence type="ECO:0000313" key="1">
    <source>
        <dbReference type="EMBL" id="KDO18259.1"/>
    </source>
</evidence>
<protein>
    <recommendedName>
        <fullName evidence="3">Serine-threonine/tyrosine-protein kinase catalytic domain-containing protein</fullName>
    </recommendedName>
</protein>
<dbReference type="KEGG" id="spar:SPRG_16140"/>
<dbReference type="RefSeq" id="XP_012211035.1">
    <property type="nucleotide sequence ID" value="XM_012355645.1"/>
</dbReference>